<keyword evidence="2" id="KW-0547">Nucleotide-binding</keyword>
<dbReference type="NCBIfam" id="NF045503">
    <property type="entry name" value="repair_heli_XPB"/>
    <property type="match status" value="1"/>
</dbReference>
<dbReference type="InterPro" id="IPR027417">
    <property type="entry name" value="P-loop_NTPase"/>
</dbReference>
<reference evidence="12 13" key="1">
    <citation type="submission" date="2016-10" db="EMBL/GenBank/DDBJ databases">
        <authorList>
            <person name="de Groot N.N."/>
        </authorList>
    </citation>
    <scope>NUCLEOTIDE SEQUENCE [LARGE SCALE GENOMIC DNA]</scope>
    <source>
        <strain evidence="12 13">DSM 46701</strain>
    </source>
</reference>
<dbReference type="GO" id="GO:0003677">
    <property type="term" value="F:DNA binding"/>
    <property type="evidence" value="ECO:0007669"/>
    <property type="project" value="InterPro"/>
</dbReference>
<dbReference type="InterPro" id="IPR050615">
    <property type="entry name" value="ATP-dep_DNA_Helicase"/>
</dbReference>
<sequence length="548" mass="62750">MTSRIHHPLLVTSDRMIRVEVNHPAYHEVRKQLVRFAERVKSPSNLHTYRMTPYTLWNAAVQNLTPGDILEWLEKMSKLPVPSSVATEVKEWMGRYGMLRLERVDSSSFQLISVQPEYIQKIMDQTAIREWSIERPGENALLFPLQARGQVKQACTQAGYPVIDQIGFQEGESLSIRLSKHSRTGAFTLRDYQKQAVEAFGGNGVIVLPCGAGKTVVGIAAMEKVGKATLILTPNATSAKQWIREILDKTDLPEEAVGEYTSECKKVRPVTVTTYQMMTRRTDRNGPFHHMKLFSERDWGLIIYDEVHLLPAPVFRATAALQAKRRLGLTATLIREDGKEGEVFSLIGPKLFEVSWGELEDQGWIAEAVCTEIRVPFSDPERERYTRSSHRQKYRLAAENPNKMKVIDQLIRRHRGEQILVIGQYLDQLQQLAERYQAPIITGQMKQEKRESWFERFRNKEISLLIVSKVANFAVDLPDAAVAIQISGTFGSRQEEAQRLGRILRPKAGDNRAYFYHVVTKDTLDQEYAMNRQLFLAEQGYSYQIHEM</sequence>
<comment type="catalytic activity">
    <reaction evidence="7">
        <text>Couples ATP hydrolysis with the unwinding of duplex DNA by translocating in the 3'-5' direction.</text>
        <dbReference type="EC" id="5.6.2.4"/>
    </reaction>
</comment>
<dbReference type="SMART" id="SM00490">
    <property type="entry name" value="HELICc"/>
    <property type="match status" value="1"/>
</dbReference>
<evidence type="ECO:0000256" key="8">
    <source>
        <dbReference type="ARBA" id="ARBA00034808"/>
    </source>
</evidence>
<dbReference type="InterPro" id="IPR014001">
    <property type="entry name" value="Helicase_ATP-bd"/>
</dbReference>
<keyword evidence="5" id="KW-0067">ATP-binding</keyword>
<protein>
    <recommendedName>
        <fullName evidence="8">DNA 3'-5' helicase</fullName>
        <ecNumber evidence="8">5.6.2.4</ecNumber>
    </recommendedName>
</protein>
<dbReference type="InterPro" id="IPR006935">
    <property type="entry name" value="Helicase/UvrB_N"/>
</dbReference>
<dbReference type="GO" id="GO:0043138">
    <property type="term" value="F:3'-5' DNA helicase activity"/>
    <property type="evidence" value="ECO:0007669"/>
    <property type="project" value="UniProtKB-EC"/>
</dbReference>
<dbReference type="RefSeq" id="WP_089964517.1">
    <property type="nucleotide sequence ID" value="NZ_FOCQ01000001.1"/>
</dbReference>
<evidence type="ECO:0000256" key="9">
    <source>
        <dbReference type="ARBA" id="ARBA00048988"/>
    </source>
</evidence>
<evidence type="ECO:0000256" key="7">
    <source>
        <dbReference type="ARBA" id="ARBA00034617"/>
    </source>
</evidence>
<keyword evidence="4" id="KW-0347">Helicase</keyword>
<evidence type="ECO:0000256" key="5">
    <source>
        <dbReference type="ARBA" id="ARBA00022840"/>
    </source>
</evidence>
<dbReference type="InterPro" id="IPR001650">
    <property type="entry name" value="Helicase_C-like"/>
</dbReference>
<gene>
    <name evidence="12" type="ORF">SAMN05444955_101222</name>
</gene>
<dbReference type="GO" id="GO:0005524">
    <property type="term" value="F:ATP binding"/>
    <property type="evidence" value="ECO:0007669"/>
    <property type="project" value="UniProtKB-KW"/>
</dbReference>
<evidence type="ECO:0000256" key="3">
    <source>
        <dbReference type="ARBA" id="ARBA00022801"/>
    </source>
</evidence>
<dbReference type="EMBL" id="FOCQ01000001">
    <property type="protein sequence ID" value="SEM71490.1"/>
    <property type="molecule type" value="Genomic_DNA"/>
</dbReference>
<dbReference type="Gene3D" id="3.40.50.300">
    <property type="entry name" value="P-loop containing nucleotide triphosphate hydrolases"/>
    <property type="match status" value="2"/>
</dbReference>
<evidence type="ECO:0000256" key="4">
    <source>
        <dbReference type="ARBA" id="ARBA00022806"/>
    </source>
</evidence>
<dbReference type="CDD" id="cd18029">
    <property type="entry name" value="DEXHc_XPB"/>
    <property type="match status" value="1"/>
</dbReference>
<keyword evidence="13" id="KW-1185">Reference proteome</keyword>
<dbReference type="GO" id="GO:0016787">
    <property type="term" value="F:hydrolase activity"/>
    <property type="evidence" value="ECO:0007669"/>
    <property type="project" value="UniProtKB-KW"/>
</dbReference>
<comment type="catalytic activity">
    <reaction evidence="9">
        <text>ATP + H2O = ADP + phosphate + H(+)</text>
        <dbReference type="Rhea" id="RHEA:13065"/>
        <dbReference type="ChEBI" id="CHEBI:15377"/>
        <dbReference type="ChEBI" id="CHEBI:15378"/>
        <dbReference type="ChEBI" id="CHEBI:30616"/>
        <dbReference type="ChEBI" id="CHEBI:43474"/>
        <dbReference type="ChEBI" id="CHEBI:456216"/>
        <dbReference type="EC" id="5.6.2.4"/>
    </reaction>
</comment>
<accession>A0A1H8AL71</accession>
<dbReference type="OrthoDB" id="9802848at2"/>
<organism evidence="12 13">
    <name type="scientific">Lihuaxuella thermophila</name>
    <dbReference type="NCBI Taxonomy" id="1173111"/>
    <lineage>
        <taxon>Bacteria</taxon>
        <taxon>Bacillati</taxon>
        <taxon>Bacillota</taxon>
        <taxon>Bacilli</taxon>
        <taxon>Bacillales</taxon>
        <taxon>Thermoactinomycetaceae</taxon>
        <taxon>Lihuaxuella</taxon>
    </lineage>
</organism>
<dbReference type="SMART" id="SM00487">
    <property type="entry name" value="DEXDc"/>
    <property type="match status" value="1"/>
</dbReference>
<dbReference type="AlphaFoldDB" id="A0A1H8AL71"/>
<dbReference type="PROSITE" id="PS51192">
    <property type="entry name" value="HELICASE_ATP_BIND_1"/>
    <property type="match status" value="1"/>
</dbReference>
<dbReference type="CDD" id="cd18789">
    <property type="entry name" value="SF2_C_XPB"/>
    <property type="match status" value="1"/>
</dbReference>
<dbReference type="Proteomes" id="UP000199695">
    <property type="component" value="Unassembled WGS sequence"/>
</dbReference>
<dbReference type="Pfam" id="PF16203">
    <property type="entry name" value="ERCC3_RAD25_C"/>
    <property type="match status" value="1"/>
</dbReference>
<name>A0A1H8AL71_9BACL</name>
<dbReference type="SUPFAM" id="SSF52540">
    <property type="entry name" value="P-loop containing nucleoside triphosphate hydrolases"/>
    <property type="match status" value="1"/>
</dbReference>
<dbReference type="InterPro" id="IPR032830">
    <property type="entry name" value="XPB/Ssl2_N"/>
</dbReference>
<dbReference type="PROSITE" id="PS51194">
    <property type="entry name" value="HELICASE_CTER"/>
    <property type="match status" value="1"/>
</dbReference>
<dbReference type="Pfam" id="PF13625">
    <property type="entry name" value="Helicase_C_3"/>
    <property type="match status" value="1"/>
</dbReference>
<proteinExistence type="inferred from homology"/>
<evidence type="ECO:0000313" key="12">
    <source>
        <dbReference type="EMBL" id="SEM71490.1"/>
    </source>
</evidence>
<dbReference type="PANTHER" id="PTHR11274:SF0">
    <property type="entry name" value="GENERAL TRANSCRIPTION AND DNA REPAIR FACTOR IIH HELICASE SUBUNIT XPB"/>
    <property type="match status" value="1"/>
</dbReference>
<dbReference type="Pfam" id="PF04851">
    <property type="entry name" value="ResIII"/>
    <property type="match status" value="1"/>
</dbReference>
<dbReference type="EC" id="5.6.2.4" evidence="8"/>
<evidence type="ECO:0000259" key="10">
    <source>
        <dbReference type="PROSITE" id="PS51192"/>
    </source>
</evidence>
<dbReference type="PANTHER" id="PTHR11274">
    <property type="entry name" value="RAD25/XP-B DNA REPAIR HELICASE"/>
    <property type="match status" value="1"/>
</dbReference>
<evidence type="ECO:0000256" key="6">
    <source>
        <dbReference type="ARBA" id="ARBA00023235"/>
    </source>
</evidence>
<comment type="similarity">
    <text evidence="1">Belongs to the helicase family. RAD25/XPB subfamily.</text>
</comment>
<evidence type="ECO:0000259" key="11">
    <source>
        <dbReference type="PROSITE" id="PS51194"/>
    </source>
</evidence>
<feature type="domain" description="Helicase C-terminal" evidence="11">
    <location>
        <begin position="406"/>
        <end position="548"/>
    </location>
</feature>
<dbReference type="STRING" id="1173111.SAMN05444955_101222"/>
<keyword evidence="3" id="KW-0378">Hydrolase</keyword>
<evidence type="ECO:0000313" key="13">
    <source>
        <dbReference type="Proteomes" id="UP000199695"/>
    </source>
</evidence>
<dbReference type="InterPro" id="IPR032438">
    <property type="entry name" value="ERCC3_RAD25_C"/>
</dbReference>
<evidence type="ECO:0000256" key="1">
    <source>
        <dbReference type="ARBA" id="ARBA00006637"/>
    </source>
</evidence>
<keyword evidence="6" id="KW-0413">Isomerase</keyword>
<feature type="domain" description="Helicase ATP-binding" evidence="10">
    <location>
        <begin position="195"/>
        <end position="351"/>
    </location>
</feature>
<evidence type="ECO:0000256" key="2">
    <source>
        <dbReference type="ARBA" id="ARBA00022741"/>
    </source>
</evidence>